<feature type="compositionally biased region" description="Low complexity" evidence="1">
    <location>
        <begin position="110"/>
        <end position="129"/>
    </location>
</feature>
<name>A0A0L7K2U5_OPEBR</name>
<dbReference type="AlphaFoldDB" id="A0A0L7K2U5"/>
<feature type="non-terminal residue" evidence="2">
    <location>
        <position position="140"/>
    </location>
</feature>
<dbReference type="Proteomes" id="UP000037510">
    <property type="component" value="Unassembled WGS sequence"/>
</dbReference>
<evidence type="ECO:0000256" key="1">
    <source>
        <dbReference type="SAM" id="MobiDB-lite"/>
    </source>
</evidence>
<accession>A0A0L7K2U5</accession>
<feature type="compositionally biased region" description="Low complexity" evidence="1">
    <location>
        <begin position="58"/>
        <end position="75"/>
    </location>
</feature>
<feature type="non-terminal residue" evidence="2">
    <location>
        <position position="1"/>
    </location>
</feature>
<evidence type="ECO:0000313" key="3">
    <source>
        <dbReference type="Proteomes" id="UP000037510"/>
    </source>
</evidence>
<evidence type="ECO:0000313" key="2">
    <source>
        <dbReference type="EMBL" id="KOB51979.1"/>
    </source>
</evidence>
<keyword evidence="3" id="KW-1185">Reference proteome</keyword>
<dbReference type="EMBL" id="JTDY01015027">
    <property type="protein sequence ID" value="KOB51979.1"/>
    <property type="molecule type" value="Genomic_DNA"/>
</dbReference>
<protein>
    <submittedName>
        <fullName evidence="2">Uncharacterized protein</fullName>
    </submittedName>
</protein>
<gene>
    <name evidence="2" type="ORF">OBRU01_26749</name>
</gene>
<feature type="compositionally biased region" description="Polar residues" evidence="1">
    <location>
        <begin position="130"/>
        <end position="140"/>
    </location>
</feature>
<comment type="caution">
    <text evidence="2">The sequence shown here is derived from an EMBL/GenBank/DDBJ whole genome shotgun (WGS) entry which is preliminary data.</text>
</comment>
<proteinExistence type="predicted"/>
<reference evidence="2 3" key="1">
    <citation type="journal article" date="2015" name="Genome Biol. Evol.">
        <title>The genome of winter moth (Operophtera brumata) provides a genomic perspective on sexual dimorphism and phenology.</title>
        <authorList>
            <person name="Derks M.F."/>
            <person name="Smit S."/>
            <person name="Salis L."/>
            <person name="Schijlen E."/>
            <person name="Bossers A."/>
            <person name="Mateman C."/>
            <person name="Pijl A.S."/>
            <person name="de Ridder D."/>
            <person name="Groenen M.A."/>
            <person name="Visser M.E."/>
            <person name="Megens H.J."/>
        </authorList>
    </citation>
    <scope>NUCLEOTIDE SEQUENCE [LARGE SCALE GENOMIC DNA]</scope>
    <source>
        <strain evidence="2">WM2013NL</strain>
        <tissue evidence="2">Head and thorax</tissue>
    </source>
</reference>
<organism evidence="2 3">
    <name type="scientific">Operophtera brumata</name>
    <name type="common">Winter moth</name>
    <name type="synonym">Phalaena brumata</name>
    <dbReference type="NCBI Taxonomy" id="104452"/>
    <lineage>
        <taxon>Eukaryota</taxon>
        <taxon>Metazoa</taxon>
        <taxon>Ecdysozoa</taxon>
        <taxon>Arthropoda</taxon>
        <taxon>Hexapoda</taxon>
        <taxon>Insecta</taxon>
        <taxon>Pterygota</taxon>
        <taxon>Neoptera</taxon>
        <taxon>Endopterygota</taxon>
        <taxon>Lepidoptera</taxon>
        <taxon>Glossata</taxon>
        <taxon>Ditrysia</taxon>
        <taxon>Geometroidea</taxon>
        <taxon>Geometridae</taxon>
        <taxon>Larentiinae</taxon>
        <taxon>Operophtera</taxon>
    </lineage>
</organism>
<feature type="region of interest" description="Disordered" evidence="1">
    <location>
        <begin position="58"/>
        <end position="140"/>
    </location>
</feature>
<sequence>YVARRYAGKFQCVSSVAGKADAGAPHLGAGGTHPGTGTIDTTSTSAVASSFLSMYSGAVSSPATPVTSTTTLASAGHSKMAADTTRPACSPTIEGSLNNNSLKLDNANGSAGSKTASPASSPAPLFRPSFPNTFGSPQTF</sequence>
<feature type="compositionally biased region" description="Polar residues" evidence="1">
    <location>
        <begin position="93"/>
        <end position="109"/>
    </location>
</feature>